<evidence type="ECO:0000256" key="1">
    <source>
        <dbReference type="ARBA" id="ARBA00007361"/>
    </source>
</evidence>
<dbReference type="SMR" id="A0A482X411"/>
<sequence length="139" mass="16089">MKVNRENRRIGKDVANLLHEAMKEKRLTCGLTAAVRQLELDPYKVAFCVLPQLTDGDRANHIHTVLLQAFCYERNIAIIQVENIEGLRYHTRAADCSCVVVLHPWEKGRDMCLEDHLLRRIHDFTSILQAQPIFKLPMK</sequence>
<dbReference type="GO" id="GO:0051726">
    <property type="term" value="P:regulation of cell cycle"/>
    <property type="evidence" value="ECO:0007669"/>
    <property type="project" value="InterPro"/>
</dbReference>
<accession>A0A482X411</accession>
<dbReference type="FunCoup" id="A0A482X411">
    <property type="interactions" value="332"/>
</dbReference>
<dbReference type="GO" id="GO:0005634">
    <property type="term" value="C:nucleus"/>
    <property type="evidence" value="ECO:0007669"/>
    <property type="project" value="InterPro"/>
</dbReference>
<dbReference type="InterPro" id="IPR029064">
    <property type="entry name" value="Ribosomal_eL30-like_sf"/>
</dbReference>
<dbReference type="PANTHER" id="PTHR10411:SF8">
    <property type="entry name" value="FI09246P"/>
    <property type="match status" value="1"/>
</dbReference>
<name>A0A482X411_LAOST</name>
<dbReference type="AlphaFoldDB" id="A0A482X411"/>
<proteinExistence type="inferred from homology"/>
<protein>
    <recommendedName>
        <fullName evidence="2">Ribosomal protein eL8/eL30/eS12/Gadd45 domain-containing protein</fullName>
    </recommendedName>
</protein>
<dbReference type="Pfam" id="PF01248">
    <property type="entry name" value="Ribosomal_L7Ae"/>
    <property type="match status" value="1"/>
</dbReference>
<dbReference type="InterPro" id="IPR024824">
    <property type="entry name" value="GADD45"/>
</dbReference>
<dbReference type="EMBL" id="QKKF02018119">
    <property type="protein sequence ID" value="RZF40609.1"/>
    <property type="molecule type" value="Genomic_DNA"/>
</dbReference>
<organism evidence="3 4">
    <name type="scientific">Laodelphax striatellus</name>
    <name type="common">Small brown planthopper</name>
    <name type="synonym">Delphax striatella</name>
    <dbReference type="NCBI Taxonomy" id="195883"/>
    <lineage>
        <taxon>Eukaryota</taxon>
        <taxon>Metazoa</taxon>
        <taxon>Ecdysozoa</taxon>
        <taxon>Arthropoda</taxon>
        <taxon>Hexapoda</taxon>
        <taxon>Insecta</taxon>
        <taxon>Pterygota</taxon>
        <taxon>Neoptera</taxon>
        <taxon>Paraneoptera</taxon>
        <taxon>Hemiptera</taxon>
        <taxon>Auchenorrhyncha</taxon>
        <taxon>Fulgoroidea</taxon>
        <taxon>Delphacidae</taxon>
        <taxon>Criomorphinae</taxon>
        <taxon>Laodelphax</taxon>
    </lineage>
</organism>
<reference evidence="3 4" key="1">
    <citation type="journal article" date="2017" name="Gigascience">
        <title>Genome sequence of the small brown planthopper, Laodelphax striatellus.</title>
        <authorList>
            <person name="Zhu J."/>
            <person name="Jiang F."/>
            <person name="Wang X."/>
            <person name="Yang P."/>
            <person name="Bao Y."/>
            <person name="Zhao W."/>
            <person name="Wang W."/>
            <person name="Lu H."/>
            <person name="Wang Q."/>
            <person name="Cui N."/>
            <person name="Li J."/>
            <person name="Chen X."/>
            <person name="Luo L."/>
            <person name="Yu J."/>
            <person name="Kang L."/>
            <person name="Cui F."/>
        </authorList>
    </citation>
    <scope>NUCLEOTIDE SEQUENCE [LARGE SCALE GENOMIC DNA]</scope>
    <source>
        <strain evidence="3">Lst14</strain>
    </source>
</reference>
<dbReference type="Proteomes" id="UP000291343">
    <property type="component" value="Unassembled WGS sequence"/>
</dbReference>
<comment type="similarity">
    <text evidence="1">Belongs to the GADD45 family.</text>
</comment>
<dbReference type="PANTHER" id="PTHR10411">
    <property type="entry name" value="GROWTH ARREST AND DNA DAMAGE-INDUCIBLE PROTEIN GADD45"/>
    <property type="match status" value="1"/>
</dbReference>
<gene>
    <name evidence="3" type="ORF">LSTR_LSTR007492</name>
</gene>
<dbReference type="STRING" id="195883.A0A482X411"/>
<dbReference type="GO" id="GO:0005737">
    <property type="term" value="C:cytoplasm"/>
    <property type="evidence" value="ECO:0007669"/>
    <property type="project" value="TreeGrafter"/>
</dbReference>
<dbReference type="Gene3D" id="3.30.1330.30">
    <property type="match status" value="1"/>
</dbReference>
<feature type="domain" description="Ribosomal protein eL8/eL30/eS12/Gadd45" evidence="2">
    <location>
        <begin position="14"/>
        <end position="85"/>
    </location>
</feature>
<comment type="caution">
    <text evidence="3">The sequence shown here is derived from an EMBL/GenBank/DDBJ whole genome shotgun (WGS) entry which is preliminary data.</text>
</comment>
<evidence type="ECO:0000259" key="2">
    <source>
        <dbReference type="Pfam" id="PF01248"/>
    </source>
</evidence>
<keyword evidence="4" id="KW-1185">Reference proteome</keyword>
<dbReference type="InParanoid" id="A0A482X411"/>
<dbReference type="OrthoDB" id="5976967at2759"/>
<evidence type="ECO:0000313" key="4">
    <source>
        <dbReference type="Proteomes" id="UP000291343"/>
    </source>
</evidence>
<dbReference type="SUPFAM" id="SSF55315">
    <property type="entry name" value="L30e-like"/>
    <property type="match status" value="1"/>
</dbReference>
<dbReference type="InterPro" id="IPR004038">
    <property type="entry name" value="Ribosomal_eL8/eL30/eS12/Gad45"/>
</dbReference>
<evidence type="ECO:0000313" key="3">
    <source>
        <dbReference type="EMBL" id="RZF40609.1"/>
    </source>
</evidence>